<dbReference type="PANTHER" id="PTHR10953:SF102">
    <property type="entry name" value="ADENYLYLTRANSFERASE AND SULFURTRANSFERASE MOCS3"/>
    <property type="match status" value="1"/>
</dbReference>
<dbReference type="PANTHER" id="PTHR10953">
    <property type="entry name" value="UBIQUITIN-ACTIVATING ENZYME E1"/>
    <property type="match status" value="1"/>
</dbReference>
<comment type="caution">
    <text evidence="3">The sequence shown here is derived from an EMBL/GenBank/DDBJ whole genome shotgun (WGS) entry which is preliminary data.</text>
</comment>
<keyword evidence="3" id="KW-0548">Nucleotidyltransferase</keyword>
<organism evidence="3 4">
    <name type="scientific">Paenibacillus ginsengarvi</name>
    <dbReference type="NCBI Taxonomy" id="400777"/>
    <lineage>
        <taxon>Bacteria</taxon>
        <taxon>Bacillati</taxon>
        <taxon>Bacillota</taxon>
        <taxon>Bacilli</taxon>
        <taxon>Bacillales</taxon>
        <taxon>Paenibacillaceae</taxon>
        <taxon>Paenibacillus</taxon>
    </lineage>
</organism>
<evidence type="ECO:0000259" key="2">
    <source>
        <dbReference type="Pfam" id="PF00899"/>
    </source>
</evidence>
<dbReference type="GO" id="GO:0004792">
    <property type="term" value="F:thiosulfate-cyanide sulfurtransferase activity"/>
    <property type="evidence" value="ECO:0007669"/>
    <property type="project" value="TreeGrafter"/>
</dbReference>
<dbReference type="InterPro" id="IPR000594">
    <property type="entry name" value="ThiF_NAD_FAD-bd"/>
</dbReference>
<dbReference type="GO" id="GO:0008641">
    <property type="term" value="F:ubiquitin-like modifier activating enzyme activity"/>
    <property type="evidence" value="ECO:0007669"/>
    <property type="project" value="InterPro"/>
</dbReference>
<dbReference type="Proteomes" id="UP000282311">
    <property type="component" value="Unassembled WGS sequence"/>
</dbReference>
<dbReference type="GO" id="GO:0008146">
    <property type="term" value="F:sulfotransferase activity"/>
    <property type="evidence" value="ECO:0007669"/>
    <property type="project" value="TreeGrafter"/>
</dbReference>
<gene>
    <name evidence="3" type="ORF">D7M11_12180</name>
</gene>
<keyword evidence="4" id="KW-1185">Reference proteome</keyword>
<sequence length="342" mass="37216">MQTDETKSRYSRQMLFKPIGPDGQTRLGERAVLIVGMGALGTVLANHMVRAGVGIVRFVDRDYVEASNLQRQMLYDEDDAAASLPKAVAARQRLSRINSGVRLEAVVADATVDNIGELLEGIDLVLDGTDNFQTRYLLNDACFRSGIPFVYGGSVASRGMSAIFVPGETACLRCLIQPSDGAGETCDTIGVIAPVVDIVASYQAAEALKYLVGASAANRCSLVTLDIWHNHYYEMKLPSPSSECPVCSGGRYPALEREEAADSATSLCGRETVQIKARSMFDLDEWRGRLEKVAVVRANPFLLKAELPEGERLVLFPDGRALVQGTEDPIRAKTLYARYIGM</sequence>
<dbReference type="Gene3D" id="3.40.50.720">
    <property type="entry name" value="NAD(P)-binding Rossmann-like Domain"/>
    <property type="match status" value="1"/>
</dbReference>
<evidence type="ECO:0000256" key="1">
    <source>
        <dbReference type="ARBA" id="ARBA00009919"/>
    </source>
</evidence>
<dbReference type="GO" id="GO:0005829">
    <property type="term" value="C:cytosol"/>
    <property type="evidence" value="ECO:0007669"/>
    <property type="project" value="TreeGrafter"/>
</dbReference>
<dbReference type="FunFam" id="3.40.50.720:FF:000080">
    <property type="entry name" value="Thiazole biosynthesis adenylyltransferase ThiF"/>
    <property type="match status" value="1"/>
</dbReference>
<dbReference type="Pfam" id="PF00899">
    <property type="entry name" value="ThiF"/>
    <property type="match status" value="1"/>
</dbReference>
<dbReference type="SUPFAM" id="SSF69572">
    <property type="entry name" value="Activating enzymes of the ubiquitin-like proteins"/>
    <property type="match status" value="1"/>
</dbReference>
<evidence type="ECO:0000313" key="3">
    <source>
        <dbReference type="EMBL" id="RKN84741.1"/>
    </source>
</evidence>
<protein>
    <submittedName>
        <fullName evidence="3">Thiazole biosynthesis adenylyltransferase ThiF</fullName>
    </submittedName>
</protein>
<dbReference type="CDD" id="cd00757">
    <property type="entry name" value="ThiF_MoeB_HesA_family"/>
    <property type="match status" value="1"/>
</dbReference>
<name>A0A3B0CIS3_9BACL</name>
<dbReference type="InterPro" id="IPR045886">
    <property type="entry name" value="ThiF/MoeB/HesA"/>
</dbReference>
<feature type="domain" description="THIF-type NAD/FAD binding fold" evidence="2">
    <location>
        <begin position="10"/>
        <end position="246"/>
    </location>
</feature>
<keyword evidence="3" id="KW-0808">Transferase</keyword>
<dbReference type="GO" id="GO:0016779">
    <property type="term" value="F:nucleotidyltransferase activity"/>
    <property type="evidence" value="ECO:0007669"/>
    <property type="project" value="UniProtKB-KW"/>
</dbReference>
<dbReference type="EMBL" id="RBAH01000007">
    <property type="protein sequence ID" value="RKN84741.1"/>
    <property type="molecule type" value="Genomic_DNA"/>
</dbReference>
<evidence type="ECO:0000313" key="4">
    <source>
        <dbReference type="Proteomes" id="UP000282311"/>
    </source>
</evidence>
<comment type="similarity">
    <text evidence="1">Belongs to the HesA/MoeB/ThiF family.</text>
</comment>
<reference evidence="3 4" key="1">
    <citation type="journal article" date="2007" name="Int. J. Syst. Evol. Microbiol.">
        <title>Paenibacillus ginsengarvi sp. nov., isolated from soil from ginseng cultivation.</title>
        <authorList>
            <person name="Yoon M.H."/>
            <person name="Ten L.N."/>
            <person name="Im W.T."/>
        </authorList>
    </citation>
    <scope>NUCLEOTIDE SEQUENCE [LARGE SCALE GENOMIC DNA]</scope>
    <source>
        <strain evidence="3 4">KCTC 13059</strain>
    </source>
</reference>
<dbReference type="InterPro" id="IPR035985">
    <property type="entry name" value="Ubiquitin-activating_enz"/>
</dbReference>
<dbReference type="OrthoDB" id="9804286at2"/>
<proteinExistence type="inferred from homology"/>
<dbReference type="AlphaFoldDB" id="A0A3B0CIS3"/>
<accession>A0A3B0CIS3</accession>